<gene>
    <name evidence="1" type="ORF">ACFO8Q_10960</name>
</gene>
<keyword evidence="2" id="KW-1185">Reference proteome</keyword>
<reference evidence="2" key="1">
    <citation type="journal article" date="2019" name="Int. J. Syst. Evol. Microbiol.">
        <title>The Global Catalogue of Microorganisms (GCM) 10K type strain sequencing project: providing services to taxonomists for standard genome sequencing and annotation.</title>
        <authorList>
            <consortium name="The Broad Institute Genomics Platform"/>
            <consortium name="The Broad Institute Genome Sequencing Center for Infectious Disease"/>
            <person name="Wu L."/>
            <person name="Ma J."/>
        </authorList>
    </citation>
    <scope>NUCLEOTIDE SEQUENCE [LARGE SCALE GENOMIC DNA]</scope>
    <source>
        <strain evidence="2">WYCCWR 12678</strain>
    </source>
</reference>
<evidence type="ECO:0008006" key="3">
    <source>
        <dbReference type="Google" id="ProtNLM"/>
    </source>
</evidence>
<proteinExistence type="predicted"/>
<sequence>MADVIVPYFPQVEKDILVSVADRYKKADVWAKDPIIDQEEWENMHTVMWQAGELKTLDPYDKLVNTSFAEKAKQVK</sequence>
<dbReference type="RefSeq" id="WP_380025794.1">
    <property type="nucleotide sequence ID" value="NZ_JBHSHC010000093.1"/>
</dbReference>
<dbReference type="EMBL" id="JBHSHC010000093">
    <property type="protein sequence ID" value="MFC4767872.1"/>
    <property type="molecule type" value="Genomic_DNA"/>
</dbReference>
<evidence type="ECO:0000313" key="2">
    <source>
        <dbReference type="Proteomes" id="UP001596002"/>
    </source>
</evidence>
<evidence type="ECO:0000313" key="1">
    <source>
        <dbReference type="EMBL" id="MFC4767872.1"/>
    </source>
</evidence>
<name>A0ABV9Q343_9BACL</name>
<dbReference type="Gene3D" id="3.40.190.10">
    <property type="entry name" value="Periplasmic binding protein-like II"/>
    <property type="match status" value="1"/>
</dbReference>
<comment type="caution">
    <text evidence="1">The sequence shown here is derived from an EMBL/GenBank/DDBJ whole genome shotgun (WGS) entry which is preliminary data.</text>
</comment>
<dbReference type="Proteomes" id="UP001596002">
    <property type="component" value="Unassembled WGS sequence"/>
</dbReference>
<protein>
    <recommendedName>
        <fullName evidence="3">ABC transporter substrate-binding protein</fullName>
    </recommendedName>
</protein>
<accession>A0ABV9Q343</accession>
<organism evidence="1 2">
    <name type="scientific">Effusibacillus consociatus</name>
    <dbReference type="NCBI Taxonomy" id="1117041"/>
    <lineage>
        <taxon>Bacteria</taxon>
        <taxon>Bacillati</taxon>
        <taxon>Bacillota</taxon>
        <taxon>Bacilli</taxon>
        <taxon>Bacillales</taxon>
        <taxon>Alicyclobacillaceae</taxon>
        <taxon>Effusibacillus</taxon>
    </lineage>
</organism>